<accession>D3AXR7</accession>
<dbReference type="GeneID" id="31356504"/>
<dbReference type="InterPro" id="IPR013783">
    <property type="entry name" value="Ig-like_fold"/>
</dbReference>
<feature type="transmembrane region" description="Helical" evidence="1">
    <location>
        <begin position="1109"/>
        <end position="1131"/>
    </location>
</feature>
<dbReference type="Pfam" id="PF01833">
    <property type="entry name" value="TIG"/>
    <property type="match status" value="2"/>
</dbReference>
<dbReference type="InterPro" id="IPR016186">
    <property type="entry name" value="C-type_lectin-like/link_sf"/>
</dbReference>
<dbReference type="OMA" id="RIECHYT"/>
<evidence type="ECO:0000256" key="1">
    <source>
        <dbReference type="SAM" id="Phobius"/>
    </source>
</evidence>
<evidence type="ECO:0000313" key="3">
    <source>
        <dbReference type="EMBL" id="EFA85744.1"/>
    </source>
</evidence>
<dbReference type="Proteomes" id="UP000001396">
    <property type="component" value="Unassembled WGS sequence"/>
</dbReference>
<comment type="caution">
    <text evidence="3">The sequence shown here is derived from an EMBL/GenBank/DDBJ whole genome shotgun (WGS) entry which is preliminary data.</text>
</comment>
<dbReference type="InterPro" id="IPR054484">
    <property type="entry name" value="ComC_SSD"/>
</dbReference>
<keyword evidence="1" id="KW-0472">Membrane</keyword>
<keyword evidence="4" id="KW-1185">Reference proteome</keyword>
<dbReference type="InterPro" id="IPR001304">
    <property type="entry name" value="C-type_lectin-like"/>
</dbReference>
<dbReference type="Gene3D" id="2.60.40.10">
    <property type="entry name" value="Immunoglobulins"/>
    <property type="match status" value="2"/>
</dbReference>
<sequence length="1159" mass="127818">MVDNEEKIQSYQDLKKLSIRDTEISSQNVKQFNNHYYQYVKTNMSSTQAVDYCGKQKYNSLIGYLVTITTLEENNFVKSNYPTYFNDQQSVWISGSAETERGIYRFNSGPEKGELMYNVYTDQSFYFTDWSVYEPNIIPNLNEIFVVHATYDSLFWNNVDTTLSGVLGYVVCEYGGMELPFIPTVRTVGNQRVNITNILNWNLVAGVNTDIVINFKSSTLNSQFNITNFRVVSNSSIEILIPPGTGAYVVTLSKNTLSYQINFRYQAPYISVVYPVLAANGLFTLSGDNFGTNIALVTNIQVSNVSVACTNPKFLQPSIITCTIASTFSASKPLYPIRITIDNLTQKSVKTVISQNKRYFSCWQASGDYPTTVAYASNQLVEGLNGYLGFIDTQATLNLLQLMCTGNKWLGPVYWTSLYYDLTNKRYSTYQGPYKNSGVNVFPTPTPNPTTSPNYFYFDFRSTVNQYFSWQASERLGAITEFMVDVPTFDTNQTNWISTTGGNVTFPISGGGTMLGYSYHFIYRGKDVIVNRDFFAPGVPFTFDPGYGGPYDIQFYSLSGTTMKFTPANTQSVQYLPPSIKQMNTVPSKGGVLTITGNDFYTNSSLVSVKVGTQTCQDVKITTPHTVITCSLAPGCGRLNAVIVALDKQPSKSVNMKYADPTIQQISQIGASDSWLTITGNNLPDISFLSIKLGSIVCSNLTAISPFTQVKCFVTIPSGTLTVSQTLSLLQCGNTFNSTFNFQKPLIKEATPGNVNQTTPITIFGNYFGDRNLTVTIGGERCFNATTNIDKTQIICYFNGSTPQNGTQTMDVTVTVSDGITGSNQVFYYNSIEKCPSINNLECSGNGICSQGTCYCKSGWTFANCSQPTGGNGGTPETNNNGTTINPSLVDFVTSISHLRELNEIGSPVKTLSLANNIQWQNQSNQIIGSFANETVQLGLSINYYPDGKTIIFAGETIVIPPNSIKFEIDLANWTFASALNTLEVIMLSKTALTSEIDCQPIDTTGQLTGNAYYITSGKSVLKVSFASHLFVDDRVSLANYQQLPDDDPIVVQSRQQPSNADQFLYYLAIGVPTFSETCKIDPSMQSLVLPSSENPADCTPASNKLERWKIIAISVVCSVVGVAIITALAVTFHKKIQWNKDNRKLSNRLSVMNTSEDK</sequence>
<dbReference type="SMART" id="SM00034">
    <property type="entry name" value="CLECT"/>
    <property type="match status" value="1"/>
</dbReference>
<dbReference type="SUPFAM" id="SSF56436">
    <property type="entry name" value="C-type lectin-like"/>
    <property type="match status" value="1"/>
</dbReference>
<dbReference type="SUPFAM" id="SSF81296">
    <property type="entry name" value="E set domains"/>
    <property type="match status" value="2"/>
</dbReference>
<dbReference type="PANTHER" id="PTHR31378">
    <property type="entry name" value="EGF-LIKE DOMAIN-CONTAINING PROTEIN-RELATED-RELATED"/>
    <property type="match status" value="1"/>
</dbReference>
<dbReference type="Gene3D" id="2.10.25.10">
    <property type="entry name" value="Laminin"/>
    <property type="match status" value="1"/>
</dbReference>
<name>D3AXR7_HETP5</name>
<dbReference type="Gene3D" id="3.10.100.10">
    <property type="entry name" value="Mannose-Binding Protein A, subunit A"/>
    <property type="match status" value="1"/>
</dbReference>
<dbReference type="Pfam" id="PF23106">
    <property type="entry name" value="EGF_Teneurin"/>
    <property type="match status" value="1"/>
</dbReference>
<dbReference type="InterPro" id="IPR016187">
    <property type="entry name" value="CTDL_fold"/>
</dbReference>
<dbReference type="InterPro" id="IPR002909">
    <property type="entry name" value="IPT_dom"/>
</dbReference>
<keyword evidence="1" id="KW-0812">Transmembrane</keyword>
<protein>
    <submittedName>
        <fullName evidence="3">EGF-like domain-containing protein</fullName>
    </submittedName>
</protein>
<evidence type="ECO:0000313" key="4">
    <source>
        <dbReference type="Proteomes" id="UP000001396"/>
    </source>
</evidence>
<keyword evidence="1" id="KW-1133">Transmembrane helix</keyword>
<dbReference type="PROSITE" id="PS50041">
    <property type="entry name" value="C_TYPE_LECTIN_2"/>
    <property type="match status" value="1"/>
</dbReference>
<dbReference type="InParanoid" id="D3AXR7"/>
<gene>
    <name evidence="3" type="ORF">PPL_00974</name>
</gene>
<evidence type="ECO:0000259" key="2">
    <source>
        <dbReference type="PROSITE" id="PS50041"/>
    </source>
</evidence>
<dbReference type="CDD" id="cd00603">
    <property type="entry name" value="IPT_PCSR"/>
    <property type="match status" value="2"/>
</dbReference>
<proteinExistence type="predicted"/>
<reference evidence="3 4" key="1">
    <citation type="journal article" date="2011" name="Genome Res.">
        <title>Phylogeny-wide analysis of social amoeba genomes highlights ancient origins for complex intercellular communication.</title>
        <authorList>
            <person name="Heidel A.J."/>
            <person name="Lawal H.M."/>
            <person name="Felder M."/>
            <person name="Schilde C."/>
            <person name="Helps N.R."/>
            <person name="Tunggal B."/>
            <person name="Rivero F."/>
            <person name="John U."/>
            <person name="Schleicher M."/>
            <person name="Eichinger L."/>
            <person name="Platzer M."/>
            <person name="Noegel A.A."/>
            <person name="Schaap P."/>
            <person name="Gloeckner G."/>
        </authorList>
    </citation>
    <scope>NUCLEOTIDE SEQUENCE [LARGE SCALE GENOMIC DNA]</scope>
    <source>
        <strain evidence="4">ATCC 26659 / Pp 5 / PN500</strain>
    </source>
</reference>
<dbReference type="FunCoup" id="D3AXR7">
    <property type="interactions" value="421"/>
</dbReference>
<dbReference type="RefSeq" id="XP_020437850.1">
    <property type="nucleotide sequence ID" value="XM_020571992.1"/>
</dbReference>
<dbReference type="AlphaFoldDB" id="D3AXR7"/>
<dbReference type="Pfam" id="PF22933">
    <property type="entry name" value="ComC_SSD"/>
    <property type="match status" value="1"/>
</dbReference>
<feature type="domain" description="C-type lectin" evidence="2">
    <location>
        <begin position="32"/>
        <end position="158"/>
    </location>
</feature>
<dbReference type="EMBL" id="ADBJ01000004">
    <property type="protein sequence ID" value="EFA85744.1"/>
    <property type="molecule type" value="Genomic_DNA"/>
</dbReference>
<dbReference type="InterPro" id="IPR014756">
    <property type="entry name" value="Ig_E-set"/>
</dbReference>
<organism evidence="3 4">
    <name type="scientific">Heterostelium pallidum (strain ATCC 26659 / Pp 5 / PN500)</name>
    <name type="common">Cellular slime mold</name>
    <name type="synonym">Polysphondylium pallidum</name>
    <dbReference type="NCBI Taxonomy" id="670386"/>
    <lineage>
        <taxon>Eukaryota</taxon>
        <taxon>Amoebozoa</taxon>
        <taxon>Evosea</taxon>
        <taxon>Eumycetozoa</taxon>
        <taxon>Dictyostelia</taxon>
        <taxon>Acytosteliales</taxon>
        <taxon>Acytosteliaceae</taxon>
        <taxon>Heterostelium</taxon>
    </lineage>
</organism>
<dbReference type="PANTHER" id="PTHR31378:SF14">
    <property type="entry name" value="EGF-LIKE DOMAIN-CONTAINING PROTEIN"/>
    <property type="match status" value="1"/>
</dbReference>